<evidence type="ECO:0000256" key="2">
    <source>
        <dbReference type="SAM" id="Phobius"/>
    </source>
</evidence>
<comment type="caution">
    <text evidence="3">The sequence shown here is derived from an EMBL/GenBank/DDBJ whole genome shotgun (WGS) entry which is preliminary data.</text>
</comment>
<feature type="region of interest" description="Disordered" evidence="1">
    <location>
        <begin position="126"/>
        <end position="193"/>
    </location>
</feature>
<keyword evidence="2" id="KW-0472">Membrane</keyword>
<dbReference type="AlphaFoldDB" id="A0A2C5WWS8"/>
<name>A0A2C5WWS8_9PEZI</name>
<evidence type="ECO:0000313" key="4">
    <source>
        <dbReference type="Proteomes" id="UP000222788"/>
    </source>
</evidence>
<dbReference type="EMBL" id="APWK03000134">
    <property type="protein sequence ID" value="PHH50346.1"/>
    <property type="molecule type" value="Genomic_DNA"/>
</dbReference>
<reference evidence="3 4" key="1">
    <citation type="journal article" date="2013" name="Fungal Biol.">
        <title>Analysis of microsatellite markers in the genome of the plant pathogen Ceratocystis fimbriata.</title>
        <authorList>
            <person name="Simpson M.C."/>
            <person name="Wilken P.M."/>
            <person name="Coetzee M.P."/>
            <person name="Wingfield M.J."/>
            <person name="Wingfield B.D."/>
        </authorList>
    </citation>
    <scope>NUCLEOTIDE SEQUENCE [LARGE SCALE GENOMIC DNA]</scope>
    <source>
        <strain evidence="3 4">CBS 114723</strain>
    </source>
</reference>
<feature type="region of interest" description="Disordered" evidence="1">
    <location>
        <begin position="27"/>
        <end position="93"/>
    </location>
</feature>
<feature type="transmembrane region" description="Helical" evidence="2">
    <location>
        <begin position="422"/>
        <end position="443"/>
    </location>
</feature>
<reference evidence="3 4" key="2">
    <citation type="journal article" date="2013" name="IMA Fungus">
        <title>IMA Genome-F 1: Ceratocystis fimbriata: Draft nuclear genome sequence for the plant pathogen, Ceratocystis fimbriata.</title>
        <authorList>
            <person name="Wilken P.M."/>
            <person name="Steenkamp E.T."/>
            <person name="Wingfield M.J."/>
            <person name="de Beer Z.W."/>
            <person name="Wingfield B.D."/>
        </authorList>
    </citation>
    <scope>NUCLEOTIDE SEQUENCE [LARGE SCALE GENOMIC DNA]</scope>
    <source>
        <strain evidence="3 4">CBS 114723</strain>
    </source>
</reference>
<evidence type="ECO:0000256" key="1">
    <source>
        <dbReference type="SAM" id="MobiDB-lite"/>
    </source>
</evidence>
<proteinExistence type="predicted"/>
<dbReference type="OrthoDB" id="5419542at2759"/>
<organism evidence="3 4">
    <name type="scientific">Ceratocystis fimbriata CBS 114723</name>
    <dbReference type="NCBI Taxonomy" id="1035309"/>
    <lineage>
        <taxon>Eukaryota</taxon>
        <taxon>Fungi</taxon>
        <taxon>Dikarya</taxon>
        <taxon>Ascomycota</taxon>
        <taxon>Pezizomycotina</taxon>
        <taxon>Sordariomycetes</taxon>
        <taxon>Hypocreomycetidae</taxon>
        <taxon>Microascales</taxon>
        <taxon>Ceratocystidaceae</taxon>
        <taxon>Ceratocystis</taxon>
    </lineage>
</organism>
<accession>A0A2C5WWS8</accession>
<keyword evidence="4" id="KW-1185">Reference proteome</keyword>
<evidence type="ECO:0000313" key="3">
    <source>
        <dbReference type="EMBL" id="PHH50346.1"/>
    </source>
</evidence>
<feature type="compositionally biased region" description="Low complexity" evidence="1">
    <location>
        <begin position="126"/>
        <end position="158"/>
    </location>
</feature>
<keyword evidence="2" id="KW-1133">Transmembrane helix</keyword>
<feature type="compositionally biased region" description="Low complexity" evidence="1">
    <location>
        <begin position="30"/>
        <end position="62"/>
    </location>
</feature>
<sequence>MSSININPRGSVARGYPLAADVKASTSANSLTSPVSPSTPSPTASTSLNRRTRTTSPTPNITGISHPISVAPPVESSTTELPKMTSPYRSRHQMTRSISELYSPAHRRSASKQESTPSLYISTMAGSSTSISSTTGTRSVGGPTLETTPGLTGSGSLPQPHHHHSQRGKRLDTVHSGFVPGQSSTPVSAASAEGFAGAEPIPVAMTAGTGTGTGASSFVANPSGDSSRRASLLGISLSGGDAVSGRQTLGSGDETRQNHYMPISMAQNQTQLHAALWEEQVKLYQAQSVSTLEEMVSDLKDFSTYSMQYTEETYHSIVDLYLSLRQAVENMRALVGKSSEVTKTFVSEAESLDSDVRNQLEAFRNLDQQTKRIKEMHSRIRSGRHKMEALSMRVDTVKNTVERWETADAEWQERTRKRLRSVWIVLLILLAVGLVVVVVQGVGVGDLAPDNIAGSATGKDAKANIAVPDIVEIEQAGKGSKSSTIDQDVHPLGTPSLDVDARVSQHDSATETGWDESLRVFDEL</sequence>
<keyword evidence="2" id="KW-0812">Transmembrane</keyword>
<dbReference type="Proteomes" id="UP000222788">
    <property type="component" value="Unassembled WGS sequence"/>
</dbReference>
<dbReference type="STRING" id="1035309.A0A2C5WWS8"/>
<gene>
    <name evidence="3" type="ORF">CFIMG_003981RA</name>
</gene>
<protein>
    <submittedName>
        <fullName evidence="3">Uncharacterized protein</fullName>
    </submittedName>
</protein>